<dbReference type="RefSeq" id="WP_085099392.1">
    <property type="nucleotide sequence ID" value="NZ_AP022603.1"/>
</dbReference>
<comment type="caution">
    <text evidence="4">The sequence shown here is derived from an EMBL/GenBank/DDBJ whole genome shotgun (WGS) entry which is preliminary data.</text>
</comment>
<protein>
    <recommendedName>
        <fullName evidence="3">Low molecular weight antigen MTB12-like C-terminal domain-containing protein</fullName>
    </recommendedName>
</protein>
<dbReference type="InterPro" id="IPR058644">
    <property type="entry name" value="Mtb12-like_C"/>
</dbReference>
<evidence type="ECO:0000313" key="4">
    <source>
        <dbReference type="EMBL" id="ORU99355.1"/>
    </source>
</evidence>
<comment type="similarity">
    <text evidence="2">Belongs to the MTB12 family.</text>
</comment>
<gene>
    <name evidence="4" type="ORF">AWC04_17175</name>
</gene>
<sequence length="165" mass="16469">MTKKNILTGIVTGAAAVAFTVGGAAGMTSLTAAPSTPAVAPVVWDIPMPAAPAPELQSALTQTLSGLAAGGSFASKQSYIEGGLGRIATRAADAKFQQKQAEGVFPLTFNVMDIDQNGPLATANVTATSATGNEASMPLTFVQGPSPSGWQLSKGSVGALMSAMN</sequence>
<dbReference type="AlphaFoldDB" id="A0A1X1R4R6"/>
<evidence type="ECO:0000313" key="5">
    <source>
        <dbReference type="Proteomes" id="UP000193484"/>
    </source>
</evidence>
<name>A0A1X1R4R6_MYCFA</name>
<dbReference type="STRING" id="1793.AWC04_17175"/>
<dbReference type="OrthoDB" id="4640894at2"/>
<keyword evidence="1" id="KW-0732">Signal</keyword>
<evidence type="ECO:0000256" key="1">
    <source>
        <dbReference type="ARBA" id="ARBA00022729"/>
    </source>
</evidence>
<dbReference type="Proteomes" id="UP000193484">
    <property type="component" value="Unassembled WGS sequence"/>
</dbReference>
<dbReference type="EMBL" id="LQOJ01000053">
    <property type="protein sequence ID" value="ORU99355.1"/>
    <property type="molecule type" value="Genomic_DNA"/>
</dbReference>
<accession>A0A1X1R4R6</accession>
<organism evidence="4 5">
    <name type="scientific">Mycolicibacterium fallax</name>
    <name type="common">Mycobacterium fallax</name>
    <dbReference type="NCBI Taxonomy" id="1793"/>
    <lineage>
        <taxon>Bacteria</taxon>
        <taxon>Bacillati</taxon>
        <taxon>Actinomycetota</taxon>
        <taxon>Actinomycetes</taxon>
        <taxon>Mycobacteriales</taxon>
        <taxon>Mycobacteriaceae</taxon>
        <taxon>Mycolicibacterium</taxon>
    </lineage>
</organism>
<keyword evidence="5" id="KW-1185">Reference proteome</keyword>
<proteinExistence type="inferred from homology"/>
<evidence type="ECO:0000259" key="3">
    <source>
        <dbReference type="Pfam" id="PF26580"/>
    </source>
</evidence>
<reference evidence="4 5" key="1">
    <citation type="submission" date="2016-01" db="EMBL/GenBank/DDBJ databases">
        <title>The new phylogeny of the genus Mycobacterium.</title>
        <authorList>
            <person name="Tarcisio F."/>
            <person name="Conor M."/>
            <person name="Antonella G."/>
            <person name="Elisabetta G."/>
            <person name="Giulia F.S."/>
            <person name="Sara T."/>
            <person name="Anna F."/>
            <person name="Clotilde B."/>
            <person name="Roberto B."/>
            <person name="Veronica D.S."/>
            <person name="Fabio R."/>
            <person name="Monica P."/>
            <person name="Olivier J."/>
            <person name="Enrico T."/>
            <person name="Nicola S."/>
        </authorList>
    </citation>
    <scope>NUCLEOTIDE SEQUENCE [LARGE SCALE GENOMIC DNA]</scope>
    <source>
        <strain evidence="4 5">DSM 44179</strain>
    </source>
</reference>
<feature type="domain" description="Low molecular weight antigen MTB12-like C-terminal" evidence="3">
    <location>
        <begin position="54"/>
        <end position="163"/>
    </location>
</feature>
<evidence type="ECO:0000256" key="2">
    <source>
        <dbReference type="ARBA" id="ARBA00093774"/>
    </source>
</evidence>
<dbReference type="Pfam" id="PF26580">
    <property type="entry name" value="Mtb12_C"/>
    <property type="match status" value="1"/>
</dbReference>